<evidence type="ECO:0000256" key="11">
    <source>
        <dbReference type="SAM" id="MobiDB-lite"/>
    </source>
</evidence>
<dbReference type="PANTHER" id="PTHR47861:SF3">
    <property type="entry name" value="FKBP-TYPE PEPTIDYL-PROLYL CIS-TRANS ISOMERASE SLYD"/>
    <property type="match status" value="1"/>
</dbReference>
<evidence type="ECO:0000256" key="9">
    <source>
        <dbReference type="PROSITE-ProRule" id="PRU00277"/>
    </source>
</evidence>
<evidence type="ECO:0000256" key="5">
    <source>
        <dbReference type="ARBA" id="ARBA00023110"/>
    </source>
</evidence>
<evidence type="ECO:0000313" key="14">
    <source>
        <dbReference type="Proteomes" id="UP001225316"/>
    </source>
</evidence>
<keyword evidence="7 9" id="KW-0413">Isomerase</keyword>
<dbReference type="InterPro" id="IPR001179">
    <property type="entry name" value="PPIase_FKBP_dom"/>
</dbReference>
<accession>A0ABU1ASP3</accession>
<evidence type="ECO:0000256" key="3">
    <source>
        <dbReference type="ARBA" id="ARBA00006577"/>
    </source>
</evidence>
<evidence type="ECO:0000256" key="4">
    <source>
        <dbReference type="ARBA" id="ARBA00022490"/>
    </source>
</evidence>
<sequence>MQIAEGTVVAMDYALKDDEGTLLDQSQPGQPLTYLHGHKNIIPGLEAALVGKAAGDTVEVRVAPEDGYGAPNPALEQVVPRDRFQGVETLEVGMQFQASTDQGPVSVRVVKVEEDNVTVDGNHPLAGKHLNFNVTVQDVREATEEELAHGHIHQGGGCCGGGGSEGECCSSEEGKGEGECCNDDKEEQGGCGCSH</sequence>
<dbReference type="PANTHER" id="PTHR47861">
    <property type="entry name" value="FKBP-TYPE PEPTIDYL-PROLYL CIS-TRANS ISOMERASE SLYD"/>
    <property type="match status" value="1"/>
</dbReference>
<dbReference type="EMBL" id="JARXHW010000011">
    <property type="protein sequence ID" value="MDQ8207169.1"/>
    <property type="molecule type" value="Genomic_DNA"/>
</dbReference>
<evidence type="ECO:0000256" key="8">
    <source>
        <dbReference type="ARBA" id="ARBA00037071"/>
    </source>
</evidence>
<evidence type="ECO:0000256" key="1">
    <source>
        <dbReference type="ARBA" id="ARBA00000971"/>
    </source>
</evidence>
<gene>
    <name evidence="13" type="primary">slyD</name>
    <name evidence="13" type="ORF">QEH52_06600</name>
</gene>
<evidence type="ECO:0000256" key="7">
    <source>
        <dbReference type="ARBA" id="ARBA00023235"/>
    </source>
</evidence>
<dbReference type="RefSeq" id="WP_308949305.1">
    <property type="nucleotide sequence ID" value="NZ_JARXHW010000011.1"/>
</dbReference>
<feature type="region of interest" description="Disordered" evidence="11">
    <location>
        <begin position="173"/>
        <end position="195"/>
    </location>
</feature>
<keyword evidence="5 9" id="KW-0697">Rotamase</keyword>
<comment type="caution">
    <text evidence="13">The sequence shown here is derived from an EMBL/GenBank/DDBJ whole genome shotgun (WGS) entry which is preliminary data.</text>
</comment>
<evidence type="ECO:0000259" key="12">
    <source>
        <dbReference type="PROSITE" id="PS50059"/>
    </source>
</evidence>
<evidence type="ECO:0000313" key="13">
    <source>
        <dbReference type="EMBL" id="MDQ8207169.1"/>
    </source>
</evidence>
<evidence type="ECO:0000256" key="6">
    <source>
        <dbReference type="ARBA" id="ARBA00023186"/>
    </source>
</evidence>
<organism evidence="13 14">
    <name type="scientific">Thalassobacterium maritimum</name>
    <dbReference type="NCBI Taxonomy" id="3041265"/>
    <lineage>
        <taxon>Bacteria</taxon>
        <taxon>Pseudomonadati</taxon>
        <taxon>Verrucomicrobiota</taxon>
        <taxon>Opitutia</taxon>
        <taxon>Puniceicoccales</taxon>
        <taxon>Coraliomargaritaceae</taxon>
        <taxon>Thalassobacterium</taxon>
    </lineage>
</organism>
<dbReference type="GO" id="GO:0003755">
    <property type="term" value="F:peptidyl-prolyl cis-trans isomerase activity"/>
    <property type="evidence" value="ECO:0007669"/>
    <property type="project" value="UniProtKB-EC"/>
</dbReference>
<dbReference type="PROSITE" id="PS50059">
    <property type="entry name" value="FKBP_PPIASE"/>
    <property type="match status" value="1"/>
</dbReference>
<comment type="catalytic activity">
    <reaction evidence="1 9 10">
        <text>[protein]-peptidylproline (omega=180) = [protein]-peptidylproline (omega=0)</text>
        <dbReference type="Rhea" id="RHEA:16237"/>
        <dbReference type="Rhea" id="RHEA-COMP:10747"/>
        <dbReference type="Rhea" id="RHEA-COMP:10748"/>
        <dbReference type="ChEBI" id="CHEBI:83833"/>
        <dbReference type="ChEBI" id="CHEBI:83834"/>
        <dbReference type="EC" id="5.2.1.8"/>
    </reaction>
</comment>
<keyword evidence="14" id="KW-1185">Reference proteome</keyword>
<dbReference type="NCBIfam" id="NF008008">
    <property type="entry name" value="PRK10737.1"/>
    <property type="match status" value="1"/>
</dbReference>
<reference evidence="13 14" key="1">
    <citation type="submission" date="2023-04" db="EMBL/GenBank/DDBJ databases">
        <title>A novel bacteria isolated from coastal sediment.</title>
        <authorList>
            <person name="Liu X.-J."/>
            <person name="Du Z.-J."/>
        </authorList>
    </citation>
    <scope>NUCLEOTIDE SEQUENCE [LARGE SCALE GENOMIC DNA]</scope>
    <source>
        <strain evidence="13 14">SDUM461003</strain>
    </source>
</reference>
<dbReference type="Pfam" id="PF00254">
    <property type="entry name" value="FKBP_C"/>
    <property type="match status" value="1"/>
</dbReference>
<comment type="subcellular location">
    <subcellularLocation>
        <location evidence="2">Cytoplasm</location>
    </subcellularLocation>
</comment>
<protein>
    <recommendedName>
        <fullName evidence="10">Peptidyl-prolyl cis-trans isomerase</fullName>
        <ecNumber evidence="10">5.2.1.8</ecNumber>
    </recommendedName>
</protein>
<dbReference type="Gene3D" id="3.10.50.40">
    <property type="match status" value="1"/>
</dbReference>
<comment type="function">
    <text evidence="8">Also involved in hydrogenase metallocenter assembly, probably by participating in the nickel insertion step. This function in hydrogenase biosynthesis requires chaperone activity and the presence of the metal-binding domain, but not PPIase activity.</text>
</comment>
<dbReference type="Proteomes" id="UP001225316">
    <property type="component" value="Unassembled WGS sequence"/>
</dbReference>
<keyword evidence="4" id="KW-0963">Cytoplasm</keyword>
<feature type="domain" description="PPIase FKBP-type" evidence="12">
    <location>
        <begin position="6"/>
        <end position="95"/>
    </location>
</feature>
<evidence type="ECO:0000256" key="10">
    <source>
        <dbReference type="RuleBase" id="RU003915"/>
    </source>
</evidence>
<dbReference type="InterPro" id="IPR046357">
    <property type="entry name" value="PPIase_dom_sf"/>
</dbReference>
<name>A0ABU1ASP3_9BACT</name>
<evidence type="ECO:0000256" key="2">
    <source>
        <dbReference type="ARBA" id="ARBA00004496"/>
    </source>
</evidence>
<comment type="similarity">
    <text evidence="3 10">Belongs to the FKBP-type PPIase family.</text>
</comment>
<dbReference type="SUPFAM" id="SSF54534">
    <property type="entry name" value="FKBP-like"/>
    <property type="match status" value="1"/>
</dbReference>
<dbReference type="EC" id="5.2.1.8" evidence="10"/>
<proteinExistence type="inferred from homology"/>
<keyword evidence="6" id="KW-0143">Chaperone</keyword>